<evidence type="ECO:0000259" key="8">
    <source>
        <dbReference type="Pfam" id="PF24779"/>
    </source>
</evidence>
<sequence length="256" mass="29255">MKANKHKRVKRTLDFYRQLVNLTVPYRILVDGSFAFAALKHKVNIKEHLTELLGDTTHTYVTSCIIDELRGMGEEMSGAVLALKRCQRLRCNHQPSDKAPNSRRCITSAVSDGNPQKLFVATQDQTMISWLRENGCVPILKFNNNIVFLEHPPRHSQQYKDMVEKEKLLPKKWETSFLPAMKEANKPVTKRKPKKPKNPNPLSCLKRKKKADVKPKKVASSDNETTRPKRIRKRRNKGNSTSSTTVLPTNDANNAE</sequence>
<dbReference type="OMA" id="CCMQALY"/>
<keyword evidence="4" id="KW-0539">Nucleus</keyword>
<dbReference type="InterPro" id="IPR057776">
    <property type="entry name" value="UTP23_sensor"/>
</dbReference>
<dbReference type="GeneID" id="5479584"/>
<dbReference type="VEuPathDB" id="PiroplasmaDB:BBOV_III002040"/>
<feature type="compositionally biased region" description="Polar residues" evidence="7">
    <location>
        <begin position="238"/>
        <end position="256"/>
    </location>
</feature>
<evidence type="ECO:0000256" key="4">
    <source>
        <dbReference type="ARBA" id="ARBA00023242"/>
    </source>
</evidence>
<proteinExistence type="inferred from homology"/>
<keyword evidence="2" id="KW-0690">Ribosome biogenesis</keyword>
<organism evidence="9 10">
    <name type="scientific">Babesia bovis</name>
    <dbReference type="NCBI Taxonomy" id="5865"/>
    <lineage>
        <taxon>Eukaryota</taxon>
        <taxon>Sar</taxon>
        <taxon>Alveolata</taxon>
        <taxon>Apicomplexa</taxon>
        <taxon>Aconoidasida</taxon>
        <taxon>Piroplasmida</taxon>
        <taxon>Babesiidae</taxon>
        <taxon>Babesia</taxon>
    </lineage>
</organism>
<name>A7AMI7_BABBO</name>
<dbReference type="AlphaFoldDB" id="A7AMI7"/>
<dbReference type="FunFam" id="3.40.50.1010:FF:000006">
    <property type="entry name" value="rRNA-processing protein UTP23 homolog"/>
    <property type="match status" value="1"/>
</dbReference>
<dbReference type="RefSeq" id="XP_001611339.1">
    <property type="nucleotide sequence ID" value="XM_001611289.1"/>
</dbReference>
<feature type="domain" description="UTP23 sensor motif region" evidence="8">
    <location>
        <begin position="190"/>
        <end position="209"/>
    </location>
</feature>
<feature type="region of interest" description="Disordered" evidence="7">
    <location>
        <begin position="180"/>
        <end position="256"/>
    </location>
</feature>
<dbReference type="Proteomes" id="UP000002173">
    <property type="component" value="Unassembled WGS sequence"/>
</dbReference>
<comment type="subcellular location">
    <subcellularLocation>
        <location evidence="1">Nucleus</location>
        <location evidence="1">Nucleolus</location>
    </subcellularLocation>
</comment>
<evidence type="ECO:0000256" key="2">
    <source>
        <dbReference type="ARBA" id="ARBA00022517"/>
    </source>
</evidence>
<keyword evidence="3" id="KW-0698">rRNA processing</keyword>
<comment type="similarity">
    <text evidence="6">Belongs to the UTP23/FCF1 family. UTP23 subfamily.</text>
</comment>
<reference evidence="10" key="2">
    <citation type="journal article" date="2020" name="Data Brief">
        <title>Transcriptome dataset of Babesia bovis life stages within vertebrate and invertebrate hosts.</title>
        <authorList>
            <person name="Ueti M.W."/>
            <person name="Johnson W.C."/>
            <person name="Kappmeyer L.S."/>
            <person name="Herndon D.R."/>
            <person name="Mousel M.R."/>
            <person name="Reif K.E."/>
            <person name="Taus N.S."/>
            <person name="Ifeonu O.O."/>
            <person name="Silva J.C."/>
            <person name="Suarez C.E."/>
            <person name="Brayton K.A."/>
        </authorList>
    </citation>
    <scope>NUCLEOTIDE SEQUENCE [LARGE SCALE GENOMIC DNA]</scope>
</reference>
<reference evidence="9 10" key="1">
    <citation type="journal article" date="2007" name="PLoS Pathog.">
        <title>Genome sequence of Babesia bovis and comparative analysis of apicomplexan hemoprotozoa.</title>
        <authorList>
            <person name="Brayton K.A."/>
            <person name="Lau A.O.T."/>
            <person name="Herndon D.R."/>
            <person name="Hannick L."/>
            <person name="Kappmeyer L.S."/>
            <person name="Berens S.J."/>
            <person name="Bidwell S.L."/>
            <person name="Brown W.C."/>
            <person name="Crabtree J."/>
            <person name="Fadrosh D."/>
            <person name="Feldblum T."/>
            <person name="Forberger H.A."/>
            <person name="Haas B.J."/>
            <person name="Howell J.M."/>
            <person name="Khouri H."/>
            <person name="Koo H."/>
            <person name="Mann D.J."/>
            <person name="Norimine J."/>
            <person name="Paulsen I.T."/>
            <person name="Radune D."/>
            <person name="Ren Q."/>
            <person name="Smith R.K. Jr."/>
            <person name="Suarez C.E."/>
            <person name="White O."/>
            <person name="Wortman J.R."/>
            <person name="Knowles D.P. Jr."/>
            <person name="McElwain T.F."/>
            <person name="Nene V.M."/>
        </authorList>
    </citation>
    <scope>NUCLEOTIDE SEQUENCE [LARGE SCALE GENOMIC DNA]</scope>
    <source>
        <strain evidence="9">T2Bo</strain>
    </source>
</reference>
<evidence type="ECO:0000313" key="9">
    <source>
        <dbReference type="EMBL" id="EDO07771.1"/>
    </source>
</evidence>
<dbReference type="CDD" id="cd08553">
    <property type="entry name" value="PIN_Fcf1-like"/>
    <property type="match status" value="1"/>
</dbReference>
<dbReference type="Gene3D" id="3.40.50.1010">
    <property type="entry name" value="5'-nuclease"/>
    <property type="match status" value="1"/>
</dbReference>
<comment type="function">
    <text evidence="5">Involved in rRNA-processing and ribosome biogenesis.</text>
</comment>
<comment type="caution">
    <text evidence="9">The sequence shown here is derived from an EMBL/GenBank/DDBJ whole genome shotgun (WGS) entry which is preliminary data.</text>
</comment>
<protein>
    <recommendedName>
        <fullName evidence="8">UTP23 sensor motif region domain-containing protein</fullName>
    </recommendedName>
</protein>
<dbReference type="Pfam" id="PF04900">
    <property type="entry name" value="Fcf1"/>
    <property type="match status" value="1"/>
</dbReference>
<dbReference type="eggNOG" id="KOG3164">
    <property type="taxonomic scope" value="Eukaryota"/>
</dbReference>
<reference evidence="10" key="3">
    <citation type="journal article" date="2021" name="Int. J. Parasitol.">
        <title>Comparative analysis of gene expression between Babesia bovis blood stages and kinetes allowed by improved genome annotation.</title>
        <authorList>
            <person name="Ueti M.W."/>
            <person name="Johnson W.C."/>
            <person name="Kappmeyer L.S."/>
            <person name="Herndon D.R."/>
            <person name="Mousel M.R."/>
            <person name="Reif K.E."/>
            <person name="Taus N.S."/>
            <person name="Ifeonu O.O."/>
            <person name="Silva J.C."/>
            <person name="Suarez C.E."/>
            <person name="Brayton K.A."/>
        </authorList>
    </citation>
    <scope>NUCLEOTIDE SEQUENCE [LARGE SCALE GENOMIC DNA]</scope>
</reference>
<dbReference type="EMBL" id="AAXT01000001">
    <property type="protein sequence ID" value="EDO07771.1"/>
    <property type="molecule type" value="Genomic_DNA"/>
</dbReference>
<evidence type="ECO:0000256" key="6">
    <source>
        <dbReference type="ARBA" id="ARBA00038503"/>
    </source>
</evidence>
<dbReference type="KEGG" id="bbo:BBOV_III002040"/>
<evidence type="ECO:0000256" key="5">
    <source>
        <dbReference type="ARBA" id="ARBA00037300"/>
    </source>
</evidence>
<evidence type="ECO:0000313" key="10">
    <source>
        <dbReference type="Proteomes" id="UP000002173"/>
    </source>
</evidence>
<dbReference type="STRING" id="5865.A7AMI7"/>
<feature type="compositionally biased region" description="Basic residues" evidence="7">
    <location>
        <begin position="228"/>
        <end position="237"/>
    </location>
</feature>
<dbReference type="SUPFAM" id="SSF88723">
    <property type="entry name" value="PIN domain-like"/>
    <property type="match status" value="1"/>
</dbReference>
<dbReference type="PANTHER" id="PTHR12416">
    <property type="entry name" value="RRNA-PROCESSING PROTEIN UTP23 HOMOLOG"/>
    <property type="match status" value="1"/>
</dbReference>
<feature type="compositionally biased region" description="Basic residues" evidence="7">
    <location>
        <begin position="188"/>
        <end position="197"/>
    </location>
</feature>
<evidence type="ECO:0000256" key="7">
    <source>
        <dbReference type="SAM" id="MobiDB-lite"/>
    </source>
</evidence>
<dbReference type="Pfam" id="PF24779">
    <property type="entry name" value="UTP23_sensor"/>
    <property type="match status" value="1"/>
</dbReference>
<dbReference type="InterPro" id="IPR006984">
    <property type="entry name" value="Fcf1/UTP23"/>
</dbReference>
<dbReference type="InParanoid" id="A7AMI7"/>
<evidence type="ECO:0000256" key="1">
    <source>
        <dbReference type="ARBA" id="ARBA00004604"/>
    </source>
</evidence>
<gene>
    <name evidence="9" type="ORF">BBOV_III002040</name>
</gene>
<dbReference type="InterPro" id="IPR029060">
    <property type="entry name" value="PIN-like_dom_sf"/>
</dbReference>
<dbReference type="GO" id="GO:0006364">
    <property type="term" value="P:rRNA processing"/>
    <property type="evidence" value="ECO:0007669"/>
    <property type="project" value="UniProtKB-KW"/>
</dbReference>
<keyword evidence="10" id="KW-1185">Reference proteome</keyword>
<accession>A7AMI7</accession>
<dbReference type="GO" id="GO:0032040">
    <property type="term" value="C:small-subunit processome"/>
    <property type="evidence" value="ECO:0007669"/>
    <property type="project" value="InterPro"/>
</dbReference>
<evidence type="ECO:0000256" key="3">
    <source>
        <dbReference type="ARBA" id="ARBA00022552"/>
    </source>
</evidence>